<evidence type="ECO:0000256" key="1">
    <source>
        <dbReference type="SAM" id="SignalP"/>
    </source>
</evidence>
<keyword evidence="1" id="KW-0732">Signal</keyword>
<comment type="caution">
    <text evidence="2">The sequence shown here is derived from an EMBL/GenBank/DDBJ whole genome shotgun (WGS) entry which is preliminary data.</text>
</comment>
<accession>A0ABW5M7I8</accession>
<gene>
    <name evidence="2" type="ORF">ACFSUS_16975</name>
</gene>
<sequence length="81" mass="8678">MKTYLIIGILLVGMSGQAMSMGHPHNVFAARKKMRAKATASMMKAKSSTDVCWQSTVELGKASLSKRVFAALARVGSAQAY</sequence>
<name>A0ABW5M7I8_9BACT</name>
<reference evidence="3" key="1">
    <citation type="journal article" date="2019" name="Int. J. Syst. Evol. Microbiol.">
        <title>The Global Catalogue of Microorganisms (GCM) 10K type strain sequencing project: providing services to taxonomists for standard genome sequencing and annotation.</title>
        <authorList>
            <consortium name="The Broad Institute Genomics Platform"/>
            <consortium name="The Broad Institute Genome Sequencing Center for Infectious Disease"/>
            <person name="Wu L."/>
            <person name="Ma J."/>
        </authorList>
    </citation>
    <scope>NUCLEOTIDE SEQUENCE [LARGE SCALE GENOMIC DNA]</scope>
    <source>
        <strain evidence="3">KCTC 42805</strain>
    </source>
</reference>
<dbReference type="Proteomes" id="UP001597469">
    <property type="component" value="Unassembled WGS sequence"/>
</dbReference>
<feature type="chain" id="PRO_5045537165" evidence="1">
    <location>
        <begin position="21"/>
        <end position="81"/>
    </location>
</feature>
<proteinExistence type="predicted"/>
<feature type="signal peptide" evidence="1">
    <location>
        <begin position="1"/>
        <end position="20"/>
    </location>
</feature>
<organism evidence="2 3">
    <name type="scientific">Spirosoma soli</name>
    <dbReference type="NCBI Taxonomy" id="1770529"/>
    <lineage>
        <taxon>Bacteria</taxon>
        <taxon>Pseudomonadati</taxon>
        <taxon>Bacteroidota</taxon>
        <taxon>Cytophagia</taxon>
        <taxon>Cytophagales</taxon>
        <taxon>Cytophagaceae</taxon>
        <taxon>Spirosoma</taxon>
    </lineage>
</organism>
<protein>
    <submittedName>
        <fullName evidence="2">Uncharacterized protein</fullName>
    </submittedName>
</protein>
<evidence type="ECO:0000313" key="3">
    <source>
        <dbReference type="Proteomes" id="UP001597469"/>
    </source>
</evidence>
<keyword evidence="3" id="KW-1185">Reference proteome</keyword>
<evidence type="ECO:0000313" key="2">
    <source>
        <dbReference type="EMBL" id="MFD2572336.1"/>
    </source>
</evidence>
<dbReference type="RefSeq" id="WP_381524623.1">
    <property type="nucleotide sequence ID" value="NZ_JBHULN010000010.1"/>
</dbReference>
<dbReference type="EMBL" id="JBHULN010000010">
    <property type="protein sequence ID" value="MFD2572336.1"/>
    <property type="molecule type" value="Genomic_DNA"/>
</dbReference>